<accession>A0A317ETY2</accession>
<evidence type="ECO:0000313" key="2">
    <source>
        <dbReference type="EMBL" id="PWS28706.1"/>
    </source>
</evidence>
<proteinExistence type="predicted"/>
<keyword evidence="1" id="KW-0732">Signal</keyword>
<protein>
    <recommendedName>
        <fullName evidence="4">DUF4932 domain-containing protein</fullName>
    </recommendedName>
</protein>
<dbReference type="Pfam" id="PF16286">
    <property type="entry name" value="DUF4932"/>
    <property type="match status" value="1"/>
</dbReference>
<dbReference type="Proteomes" id="UP000245379">
    <property type="component" value="Unassembled WGS sequence"/>
</dbReference>
<organism evidence="2 3">
    <name type="scientific">Pedobacter yonginense</name>
    <dbReference type="NCBI Taxonomy" id="651869"/>
    <lineage>
        <taxon>Bacteria</taxon>
        <taxon>Pseudomonadati</taxon>
        <taxon>Bacteroidota</taxon>
        <taxon>Sphingobacteriia</taxon>
        <taxon>Sphingobacteriales</taxon>
        <taxon>Sphingobacteriaceae</taxon>
        <taxon>Pedobacter</taxon>
    </lineage>
</organism>
<evidence type="ECO:0008006" key="4">
    <source>
        <dbReference type="Google" id="ProtNLM"/>
    </source>
</evidence>
<feature type="signal peptide" evidence="1">
    <location>
        <begin position="1"/>
        <end position="19"/>
    </location>
</feature>
<sequence>MNKVYFLFIIFIYSFSANAQYKVQLTNKATIGVSTNIETYFFAEKLAVETIDNYVFDIKGVDYTHQPIVHFAFEHFKPFKNDPIIIRIAEILKQVRDTLGDNGPILDYLLNQKDFPDKGFRFTNSSRSGRKQPAGKLGTLLPELTDSLRRFYVKAAVSKFIADNRSFYEGALKEISKDISNTTYPAIEKWYGKRFPAYELYISSAMPITPGEDSYRGYGPAIWSPKGQIPAMIVSTSKMLKPQKSLKGYKEYGFDNQSVTQFLTVHEISHSFVNPPLETYAKKLKADSALFTPTLRDTLASRGIRDWNTCVTEHLVRVGEIRIAVSMGNAKEANRLRALHIGDYKCVLIPMLEEKVNEYEQNRKKYPNFEVYLPKLIDFLHQLTPQKIDEQFRRYNHYKPNSK</sequence>
<feature type="chain" id="PRO_5016299663" description="DUF4932 domain-containing protein" evidence="1">
    <location>
        <begin position="20"/>
        <end position="403"/>
    </location>
</feature>
<dbReference type="AlphaFoldDB" id="A0A317ETY2"/>
<dbReference type="InterPro" id="IPR032560">
    <property type="entry name" value="DUF4932"/>
</dbReference>
<dbReference type="OrthoDB" id="6402335at2"/>
<reference evidence="2 3" key="1">
    <citation type="submission" date="2018-05" db="EMBL/GenBank/DDBJ databases">
        <title>Pedobacter paludis sp. nov., isolated from wetland soil.</title>
        <authorList>
            <person name="Zhang Y."/>
            <person name="Wang G."/>
        </authorList>
    </citation>
    <scope>NUCLEOTIDE SEQUENCE [LARGE SCALE GENOMIC DNA]</scope>
    <source>
        <strain evidence="2 3">KCTC22721</strain>
    </source>
</reference>
<evidence type="ECO:0000313" key="3">
    <source>
        <dbReference type="Proteomes" id="UP000245379"/>
    </source>
</evidence>
<gene>
    <name evidence="2" type="ORF">DHW03_02340</name>
</gene>
<dbReference type="EMBL" id="QGNZ01000001">
    <property type="protein sequence ID" value="PWS28706.1"/>
    <property type="molecule type" value="Genomic_DNA"/>
</dbReference>
<dbReference type="RefSeq" id="WP_109924136.1">
    <property type="nucleotide sequence ID" value="NZ_QGNZ01000001.1"/>
</dbReference>
<evidence type="ECO:0000256" key="1">
    <source>
        <dbReference type="SAM" id="SignalP"/>
    </source>
</evidence>
<name>A0A317ETY2_9SPHI</name>
<keyword evidence="3" id="KW-1185">Reference proteome</keyword>
<comment type="caution">
    <text evidence="2">The sequence shown here is derived from an EMBL/GenBank/DDBJ whole genome shotgun (WGS) entry which is preliminary data.</text>
</comment>